<name>A0AAV0FMS7_9ASTE</name>
<organism evidence="2 3">
    <name type="scientific">Cuscuta epithymum</name>
    <dbReference type="NCBI Taxonomy" id="186058"/>
    <lineage>
        <taxon>Eukaryota</taxon>
        <taxon>Viridiplantae</taxon>
        <taxon>Streptophyta</taxon>
        <taxon>Embryophyta</taxon>
        <taxon>Tracheophyta</taxon>
        <taxon>Spermatophyta</taxon>
        <taxon>Magnoliopsida</taxon>
        <taxon>eudicotyledons</taxon>
        <taxon>Gunneridae</taxon>
        <taxon>Pentapetalae</taxon>
        <taxon>asterids</taxon>
        <taxon>lamiids</taxon>
        <taxon>Solanales</taxon>
        <taxon>Convolvulaceae</taxon>
        <taxon>Cuscuteae</taxon>
        <taxon>Cuscuta</taxon>
        <taxon>Cuscuta subgen. Cuscuta</taxon>
    </lineage>
</organism>
<comment type="caution">
    <text evidence="2">The sequence shown here is derived from an EMBL/GenBank/DDBJ whole genome shotgun (WGS) entry which is preliminary data.</text>
</comment>
<reference evidence="2" key="1">
    <citation type="submission" date="2022-07" db="EMBL/GenBank/DDBJ databases">
        <authorList>
            <person name="Macas J."/>
            <person name="Novak P."/>
            <person name="Neumann P."/>
        </authorList>
    </citation>
    <scope>NUCLEOTIDE SEQUENCE</scope>
</reference>
<evidence type="ECO:0000313" key="2">
    <source>
        <dbReference type="EMBL" id="CAH9136922.1"/>
    </source>
</evidence>
<dbReference type="AlphaFoldDB" id="A0AAV0FMS7"/>
<feature type="non-terminal residue" evidence="2">
    <location>
        <position position="149"/>
    </location>
</feature>
<feature type="region of interest" description="Disordered" evidence="1">
    <location>
        <begin position="1"/>
        <end position="20"/>
    </location>
</feature>
<keyword evidence="3" id="KW-1185">Reference proteome</keyword>
<sequence length="149" mass="16495">MIRDNTLTASPPALTQSYTPRQSIISKPTDEIVSNLKRKIYGSAVEKVDVEVIEHVLQMKKSLKKSPFSSLSISGQSCLELGEMEPFSDGSNVDGMKTSMGIPKWIPLCFTPPDDMVFDEVNAFLVAYLFGLNKCAEEDEEEIIVCLSN</sequence>
<proteinExistence type="predicted"/>
<protein>
    <submittedName>
        <fullName evidence="2">Uncharacterized protein</fullName>
    </submittedName>
</protein>
<dbReference type="Proteomes" id="UP001152523">
    <property type="component" value="Unassembled WGS sequence"/>
</dbReference>
<accession>A0AAV0FMS7</accession>
<gene>
    <name evidence="2" type="ORF">CEPIT_LOCUS35648</name>
</gene>
<dbReference type="EMBL" id="CAMAPF010000997">
    <property type="protein sequence ID" value="CAH9136922.1"/>
    <property type="molecule type" value="Genomic_DNA"/>
</dbReference>
<evidence type="ECO:0000256" key="1">
    <source>
        <dbReference type="SAM" id="MobiDB-lite"/>
    </source>
</evidence>
<evidence type="ECO:0000313" key="3">
    <source>
        <dbReference type="Proteomes" id="UP001152523"/>
    </source>
</evidence>